<dbReference type="Proteomes" id="UP000024635">
    <property type="component" value="Unassembled WGS sequence"/>
</dbReference>
<protein>
    <submittedName>
        <fullName evidence="2">Uncharacterized protein</fullName>
    </submittedName>
</protein>
<name>A0A016TK94_9BILA</name>
<keyword evidence="3" id="KW-1185">Reference proteome</keyword>
<dbReference type="EMBL" id="JARK01001432">
    <property type="protein sequence ID" value="EYC03047.1"/>
    <property type="molecule type" value="Genomic_DNA"/>
</dbReference>
<sequence length="80" mass="9131">MQRLSFVRFSSVYREQVSLHGVVTNRIDGIEGRQTHTLVTKSKQNSSLRNTCHTITHQERRQAEEHGNRHTGACEGTLLT</sequence>
<evidence type="ECO:0000313" key="3">
    <source>
        <dbReference type="Proteomes" id="UP000024635"/>
    </source>
</evidence>
<gene>
    <name evidence="2" type="primary">Acey_s0096.g2915</name>
    <name evidence="2" type="ORF">Y032_0096g2915</name>
</gene>
<feature type="compositionally biased region" description="Basic and acidic residues" evidence="1">
    <location>
        <begin position="59"/>
        <end position="68"/>
    </location>
</feature>
<evidence type="ECO:0000313" key="2">
    <source>
        <dbReference type="EMBL" id="EYC03047.1"/>
    </source>
</evidence>
<accession>A0A016TK94</accession>
<dbReference type="AlphaFoldDB" id="A0A016TK94"/>
<reference evidence="3" key="1">
    <citation type="journal article" date="2015" name="Nat. Genet.">
        <title>The genome and transcriptome of the zoonotic hookworm Ancylostoma ceylanicum identify infection-specific gene families.</title>
        <authorList>
            <person name="Schwarz E.M."/>
            <person name="Hu Y."/>
            <person name="Antoshechkin I."/>
            <person name="Miller M.M."/>
            <person name="Sternberg P.W."/>
            <person name="Aroian R.V."/>
        </authorList>
    </citation>
    <scope>NUCLEOTIDE SEQUENCE</scope>
    <source>
        <strain evidence="3">HY135</strain>
    </source>
</reference>
<organism evidence="2 3">
    <name type="scientific">Ancylostoma ceylanicum</name>
    <dbReference type="NCBI Taxonomy" id="53326"/>
    <lineage>
        <taxon>Eukaryota</taxon>
        <taxon>Metazoa</taxon>
        <taxon>Ecdysozoa</taxon>
        <taxon>Nematoda</taxon>
        <taxon>Chromadorea</taxon>
        <taxon>Rhabditida</taxon>
        <taxon>Rhabditina</taxon>
        <taxon>Rhabditomorpha</taxon>
        <taxon>Strongyloidea</taxon>
        <taxon>Ancylostomatidae</taxon>
        <taxon>Ancylostomatinae</taxon>
        <taxon>Ancylostoma</taxon>
    </lineage>
</organism>
<proteinExistence type="predicted"/>
<comment type="caution">
    <text evidence="2">The sequence shown here is derived from an EMBL/GenBank/DDBJ whole genome shotgun (WGS) entry which is preliminary data.</text>
</comment>
<evidence type="ECO:0000256" key="1">
    <source>
        <dbReference type="SAM" id="MobiDB-lite"/>
    </source>
</evidence>
<feature type="region of interest" description="Disordered" evidence="1">
    <location>
        <begin position="59"/>
        <end position="80"/>
    </location>
</feature>